<dbReference type="EMBL" id="AJAT01000017">
    <property type="protein sequence ID" value="EOL42446.1"/>
    <property type="molecule type" value="Genomic_DNA"/>
</dbReference>
<reference evidence="2 3" key="1">
    <citation type="submission" date="2013-02" db="EMBL/GenBank/DDBJ databases">
        <title>The Genome Sequence of Enterococcus phoeniculicola BAA-412.</title>
        <authorList>
            <consortium name="The Broad Institute Genome Sequencing Platform"/>
            <consortium name="The Broad Institute Genome Sequencing Center for Infectious Disease"/>
            <person name="Earl A.M."/>
            <person name="Gilmore M.S."/>
            <person name="Lebreton F."/>
            <person name="Walker B."/>
            <person name="Young S.K."/>
            <person name="Zeng Q."/>
            <person name="Gargeya S."/>
            <person name="Fitzgerald M."/>
            <person name="Haas B."/>
            <person name="Abouelleil A."/>
            <person name="Alvarado L."/>
            <person name="Arachchi H.M."/>
            <person name="Berlin A.M."/>
            <person name="Chapman S.B."/>
            <person name="Dewar J."/>
            <person name="Goldberg J."/>
            <person name="Griggs A."/>
            <person name="Gujja S."/>
            <person name="Hansen M."/>
            <person name="Howarth C."/>
            <person name="Imamovic A."/>
            <person name="Larimer J."/>
            <person name="McCowan C."/>
            <person name="Murphy C."/>
            <person name="Neiman D."/>
            <person name="Pearson M."/>
            <person name="Priest M."/>
            <person name="Roberts A."/>
            <person name="Saif S."/>
            <person name="Shea T."/>
            <person name="Sisk P."/>
            <person name="Sykes S."/>
            <person name="Wortman J."/>
            <person name="Nusbaum C."/>
            <person name="Birren B."/>
        </authorList>
    </citation>
    <scope>NUCLEOTIDE SEQUENCE [LARGE SCALE GENOMIC DNA]</scope>
    <source>
        <strain evidence="2 3">ATCC BAA-412</strain>
    </source>
</reference>
<dbReference type="RefSeq" id="WP_010769433.1">
    <property type="nucleotide sequence ID" value="NZ_ASWE01000001.1"/>
</dbReference>
<keyword evidence="1" id="KW-1133">Transmembrane helix</keyword>
<evidence type="ECO:0000313" key="3">
    <source>
        <dbReference type="Proteomes" id="UP000013785"/>
    </source>
</evidence>
<proteinExistence type="predicted"/>
<gene>
    <name evidence="2" type="ORF">UC3_02798</name>
</gene>
<dbReference type="eggNOG" id="ENOG50307WF">
    <property type="taxonomic scope" value="Bacteria"/>
</dbReference>
<comment type="caution">
    <text evidence="2">The sequence shown here is derived from an EMBL/GenBank/DDBJ whole genome shotgun (WGS) entry which is preliminary data.</text>
</comment>
<feature type="transmembrane region" description="Helical" evidence="1">
    <location>
        <begin position="6"/>
        <end position="24"/>
    </location>
</feature>
<accession>R3W4J8</accession>
<feature type="transmembrane region" description="Helical" evidence="1">
    <location>
        <begin position="36"/>
        <end position="56"/>
    </location>
</feature>
<keyword evidence="1" id="KW-0812">Transmembrane</keyword>
<dbReference type="HOGENOM" id="CLU_200356_0_0_9"/>
<evidence type="ECO:0000256" key="1">
    <source>
        <dbReference type="SAM" id="Phobius"/>
    </source>
</evidence>
<dbReference type="AlphaFoldDB" id="R3W4J8"/>
<dbReference type="PATRIC" id="fig|1158610.3.peg.2782"/>
<dbReference type="OrthoDB" id="2186693at2"/>
<dbReference type="STRING" id="154621.RV11_GL001997"/>
<dbReference type="Proteomes" id="UP000013785">
    <property type="component" value="Unassembled WGS sequence"/>
</dbReference>
<name>R3W4J8_9ENTE</name>
<keyword evidence="1" id="KW-0472">Membrane</keyword>
<sequence length="68" mass="7759">MLVKFLVGMIVFTYGTNFLVYLYLKNQKKVGILEKLSIYFGINMSVMLADGVLLFFGKLLEDGILVFE</sequence>
<organism evidence="2 3">
    <name type="scientific">Enterococcus phoeniculicola ATCC BAA-412</name>
    <dbReference type="NCBI Taxonomy" id="1158610"/>
    <lineage>
        <taxon>Bacteria</taxon>
        <taxon>Bacillati</taxon>
        <taxon>Bacillota</taxon>
        <taxon>Bacilli</taxon>
        <taxon>Lactobacillales</taxon>
        <taxon>Enterococcaceae</taxon>
        <taxon>Enterococcus</taxon>
    </lineage>
</organism>
<keyword evidence="3" id="KW-1185">Reference proteome</keyword>
<evidence type="ECO:0000313" key="2">
    <source>
        <dbReference type="EMBL" id="EOL42446.1"/>
    </source>
</evidence>
<protein>
    <submittedName>
        <fullName evidence="2">Uncharacterized protein</fullName>
    </submittedName>
</protein>